<evidence type="ECO:0000256" key="16">
    <source>
        <dbReference type="SAM" id="MobiDB-lite"/>
    </source>
</evidence>
<dbReference type="InterPro" id="IPR044666">
    <property type="entry name" value="Cyclophilin_A-like"/>
</dbReference>
<evidence type="ECO:0000256" key="8">
    <source>
        <dbReference type="ARBA" id="ARBA00022968"/>
    </source>
</evidence>
<evidence type="ECO:0000256" key="12">
    <source>
        <dbReference type="ARBA" id="ARBA00023242"/>
    </source>
</evidence>
<keyword evidence="8" id="KW-0735">Signal-anchor</keyword>
<evidence type="ECO:0000256" key="14">
    <source>
        <dbReference type="ARBA" id="ARBA00042090"/>
    </source>
</evidence>
<keyword evidence="10" id="KW-0333">Golgi apparatus</keyword>
<name>A0A7R8CCP8_LEPSM</name>
<dbReference type="InterPro" id="IPR029000">
    <property type="entry name" value="Cyclophilin-like_dom_sf"/>
</dbReference>
<feature type="compositionally biased region" description="Basic and acidic residues" evidence="16">
    <location>
        <begin position="473"/>
        <end position="483"/>
    </location>
</feature>
<reference evidence="18" key="1">
    <citation type="submission" date="2021-02" db="EMBL/GenBank/DDBJ databases">
        <authorList>
            <person name="Bekaert M."/>
        </authorList>
    </citation>
    <scope>NUCLEOTIDE SEQUENCE</scope>
    <source>
        <strain evidence="18">IoA-00</strain>
    </source>
</reference>
<evidence type="ECO:0000256" key="3">
    <source>
        <dbReference type="ARBA" id="ARBA00007365"/>
    </source>
</evidence>
<keyword evidence="19" id="KW-1185">Reference proteome</keyword>
<keyword evidence="9" id="KW-1133">Transmembrane helix</keyword>
<dbReference type="GO" id="GO:0071013">
    <property type="term" value="C:catalytic step 2 spliceosome"/>
    <property type="evidence" value="ECO:0007669"/>
    <property type="project" value="TreeGrafter"/>
</dbReference>
<gene>
    <name evidence="18" type="ORF">LSAA_669</name>
</gene>
<protein>
    <recommendedName>
        <fullName evidence="13">Spliceosome-associated protein CWC27 homolog</fullName>
    </recommendedName>
    <alternativeName>
        <fullName evidence="14">Probable inactive peptidyl-prolyl cis-trans isomerase CWC27 homolog</fullName>
    </alternativeName>
</protein>
<evidence type="ECO:0000256" key="2">
    <source>
        <dbReference type="ARBA" id="ARBA00004323"/>
    </source>
</evidence>
<dbReference type="AlphaFoldDB" id="A0A7R8CCP8"/>
<dbReference type="PRINTS" id="PR00153">
    <property type="entry name" value="CSAPPISMRASE"/>
</dbReference>
<feature type="region of interest" description="Disordered" evidence="16">
    <location>
        <begin position="622"/>
        <end position="647"/>
    </location>
</feature>
<feature type="compositionally biased region" description="Basic residues" evidence="16">
    <location>
        <begin position="491"/>
        <end position="500"/>
    </location>
</feature>
<evidence type="ECO:0000256" key="6">
    <source>
        <dbReference type="ARBA" id="ARBA00022679"/>
    </source>
</evidence>
<keyword evidence="12" id="KW-0539">Nucleus</keyword>
<comment type="similarity">
    <text evidence="3">Belongs to the cyclophilin-type PPIase family.</text>
</comment>
<evidence type="ECO:0000313" key="19">
    <source>
        <dbReference type="Proteomes" id="UP000675881"/>
    </source>
</evidence>
<dbReference type="PANTHER" id="PTHR45625:SF6">
    <property type="entry name" value="SPLICEOSOME-ASSOCIATED PROTEIN CWC27 HOMOLOG"/>
    <property type="match status" value="1"/>
</dbReference>
<feature type="compositionally biased region" description="Acidic residues" evidence="16">
    <location>
        <begin position="545"/>
        <end position="554"/>
    </location>
</feature>
<evidence type="ECO:0000256" key="5">
    <source>
        <dbReference type="ARBA" id="ARBA00022676"/>
    </source>
</evidence>
<dbReference type="SUPFAM" id="SSF50891">
    <property type="entry name" value="Cyclophilin-like"/>
    <property type="match status" value="1"/>
</dbReference>
<evidence type="ECO:0000256" key="13">
    <source>
        <dbReference type="ARBA" id="ARBA00040027"/>
    </source>
</evidence>
<feature type="compositionally biased region" description="Basic and acidic residues" evidence="16">
    <location>
        <begin position="515"/>
        <end position="532"/>
    </location>
</feature>
<dbReference type="GO" id="GO:0016758">
    <property type="term" value="F:hexosyltransferase activity"/>
    <property type="evidence" value="ECO:0007669"/>
    <property type="project" value="InterPro"/>
</dbReference>
<comment type="subunit">
    <text evidence="15">Part of the activated spliceosome B/catalytic step 1 spliceosome, one of the forms of the spliceosome which has a well-formed active site but still cannot catalyze the branching reaction and is composed at least of 52 proteins, the U2, U5 and U6 snRNAs and the pre-mRNA. Recruited during early steps of activated spliceosome B maturation, it is probably one of the first proteins released from this complex as he matures to the spliceosome C complex. Component of the minor spliceosome, which splices U12-type introns.</text>
</comment>
<feature type="region of interest" description="Disordered" evidence="16">
    <location>
        <begin position="473"/>
        <end position="532"/>
    </location>
</feature>
<evidence type="ECO:0000259" key="17">
    <source>
        <dbReference type="PROSITE" id="PS50072"/>
    </source>
</evidence>
<dbReference type="InterPro" id="IPR002659">
    <property type="entry name" value="Glyco_trans_31"/>
</dbReference>
<evidence type="ECO:0000256" key="1">
    <source>
        <dbReference type="ARBA" id="ARBA00004123"/>
    </source>
</evidence>
<dbReference type="Gene3D" id="2.40.100.10">
    <property type="entry name" value="Cyclophilin-like"/>
    <property type="match status" value="1"/>
</dbReference>
<feature type="region of interest" description="Disordered" evidence="16">
    <location>
        <begin position="545"/>
        <end position="605"/>
    </location>
</feature>
<evidence type="ECO:0000256" key="10">
    <source>
        <dbReference type="ARBA" id="ARBA00023034"/>
    </source>
</evidence>
<dbReference type="OrthoDB" id="6415470at2759"/>
<sequence length="1043" mass="120771">MQPFPRFSILMRYFHASEAVSGSKKDYKALKKLNRRRLESHYERIDSSNPFKTNIGVANSLKFMELNEKDPGFETGRLLQGPEEEEIERLGDEVSEKRQRSVDKHYKQLLGKNEIKHIMEMKKLFPKPKDPNLLTWIEKETIRYLNKMDPNTWTPKALSESFTSADEIVIKKVLKSGGFIHPDRVDEHDKEVFLNWKLLKKDQLPIRSELKAQILSNNGSFQQPNAKLLPTDVTSQVIANNIERFAPLPRKIKKGPFGSIISEYKHKTRTLEREKKEDEGDVHILPNLFKNDQLIFDEANINEPSPYRETALLDTSINLSKEPHMTANEFKEVYFKSKANKENIELVLKSEINPIKRKYFSMDSRRNYMSNIYVQEPPTQGKVLLETSVGDIEIELWAKECPKASRNFIQLCLENYYNKTKFFRVIRDFIVQGGDPTNTGNGGESVFEGGAFKDEFHSRLRFVRRGLVAMANSDKKDTNGKGEVEDETPVRPHKIYKTRVIHNPFPDVAPRKNFSSRDDKKKEKKAPESKMKAAKDFKLLSFGDEAEEEEDDLEETLKKEVSKPSGKSSHDLLEDPKLLKSSIKLENEDAESPERKLEETNEDTLISIRDKLKRKSIKKVIEIKSSSSEGESEDEEVKEKRRRKEEIQKEIKELKKSGKTEEEKKNEILKDFHLQQKKFKEIQSNLPKKKTVDREKLTMQLLEQFKTKLAQATEEEEPELKNEDDDSGWMSHKLMFKSDNPVLAKDASTKNDDCPTLRSVMFHIFETTLRCFNRGSYRKRRLIFTNKYVAGRGRKSYCFFTVLKTTKNNDIIQEDFKDTYYNLTLKTVMGLKWTSIYCPQAKFVLKTDDDMFISIPTLHTALQKDLHFDKHIVGCIKNNPETAPQPIPSSSKFQSLPHAHPLFVAGAGYMLPGQGLIRDLYYASLRTRFFAIEDVFTTAHVASRIGLHPPVHDSRFSCGEMSPINYEKLDFVQNCKRLKYKFTEHKVKPEDMNSLYNGMGKTSQIYGACSLRSILIKSKGGSLYRSAFLYDQSITQYIKFKKV</sequence>
<accession>A0A7R8CCP8</accession>
<organism evidence="18 19">
    <name type="scientific">Lepeophtheirus salmonis</name>
    <name type="common">Salmon louse</name>
    <name type="synonym">Caligus salmonis</name>
    <dbReference type="NCBI Taxonomy" id="72036"/>
    <lineage>
        <taxon>Eukaryota</taxon>
        <taxon>Metazoa</taxon>
        <taxon>Ecdysozoa</taxon>
        <taxon>Arthropoda</taxon>
        <taxon>Crustacea</taxon>
        <taxon>Multicrustacea</taxon>
        <taxon>Hexanauplia</taxon>
        <taxon>Copepoda</taxon>
        <taxon>Siphonostomatoida</taxon>
        <taxon>Caligidae</taxon>
        <taxon>Lepeophtheirus</taxon>
    </lineage>
</organism>
<evidence type="ECO:0000256" key="15">
    <source>
        <dbReference type="ARBA" id="ARBA00046368"/>
    </source>
</evidence>
<dbReference type="EMBL" id="HG994580">
    <property type="protein sequence ID" value="CAF2773551.1"/>
    <property type="molecule type" value="Genomic_DNA"/>
</dbReference>
<evidence type="ECO:0000256" key="4">
    <source>
        <dbReference type="ARBA" id="ARBA00008661"/>
    </source>
</evidence>
<keyword evidence="18" id="KW-0413">Isomerase</keyword>
<keyword evidence="7" id="KW-0812">Transmembrane</keyword>
<feature type="compositionally biased region" description="Basic and acidic residues" evidence="16">
    <location>
        <begin position="555"/>
        <end position="599"/>
    </location>
</feature>
<keyword evidence="11" id="KW-0472">Membrane</keyword>
<dbReference type="Pfam" id="PF00160">
    <property type="entry name" value="Pro_isomerase"/>
    <property type="match status" value="1"/>
</dbReference>
<evidence type="ECO:0000256" key="7">
    <source>
        <dbReference type="ARBA" id="ARBA00022692"/>
    </source>
</evidence>
<evidence type="ECO:0000256" key="11">
    <source>
        <dbReference type="ARBA" id="ARBA00023136"/>
    </source>
</evidence>
<evidence type="ECO:0000256" key="9">
    <source>
        <dbReference type="ARBA" id="ARBA00022989"/>
    </source>
</evidence>
<proteinExistence type="inferred from homology"/>
<dbReference type="Pfam" id="PF01762">
    <property type="entry name" value="Galactosyl_T"/>
    <property type="match status" value="1"/>
</dbReference>
<evidence type="ECO:0000313" key="18">
    <source>
        <dbReference type="EMBL" id="CAF2773551.1"/>
    </source>
</evidence>
<feature type="domain" description="PPIase cyclophilin-type" evidence="17">
    <location>
        <begin position="386"/>
        <end position="484"/>
    </location>
</feature>
<keyword evidence="5" id="KW-0328">Glycosyltransferase</keyword>
<comment type="subcellular location">
    <subcellularLocation>
        <location evidence="2">Golgi apparatus membrane</location>
        <topology evidence="2">Single-pass type II membrane protein</topology>
    </subcellularLocation>
    <subcellularLocation>
        <location evidence="1">Nucleus</location>
    </subcellularLocation>
</comment>
<comment type="similarity">
    <text evidence="4">Belongs to the glycosyltransferase 31 family.</text>
</comment>
<dbReference type="InterPro" id="IPR002130">
    <property type="entry name" value="Cyclophilin-type_PPIase_dom"/>
</dbReference>
<dbReference type="Gene3D" id="3.90.550.50">
    <property type="match status" value="1"/>
</dbReference>
<dbReference type="Proteomes" id="UP000675881">
    <property type="component" value="Chromosome 1"/>
</dbReference>
<dbReference type="GO" id="GO:0000139">
    <property type="term" value="C:Golgi membrane"/>
    <property type="evidence" value="ECO:0007669"/>
    <property type="project" value="UniProtKB-SubCell"/>
</dbReference>
<dbReference type="PROSITE" id="PS50072">
    <property type="entry name" value="CSA_PPIASE_2"/>
    <property type="match status" value="1"/>
</dbReference>
<dbReference type="GO" id="GO:0003755">
    <property type="term" value="F:peptidyl-prolyl cis-trans isomerase activity"/>
    <property type="evidence" value="ECO:0007669"/>
    <property type="project" value="InterPro"/>
</dbReference>
<dbReference type="PANTHER" id="PTHR45625">
    <property type="entry name" value="PEPTIDYL-PROLYL CIS-TRANS ISOMERASE-RELATED"/>
    <property type="match status" value="1"/>
</dbReference>
<keyword evidence="6" id="KW-0808">Transferase</keyword>